<name>A0ABD2SQE7_9SOLN</name>
<evidence type="ECO:0000313" key="2">
    <source>
        <dbReference type="EMBL" id="KAL3346068.1"/>
    </source>
</evidence>
<sequence length="101" mass="11118">GCLSPKLTVALSRRGVKESAKQMAPKNLSFKIILGSSSMARRKILADMGYEFTVMGADIDEKSIRKDNAEELVVALAEAKKLLCQGSKQLIIWRKIPIPLC</sequence>
<reference evidence="2 3" key="1">
    <citation type="submission" date="2024-05" db="EMBL/GenBank/DDBJ databases">
        <title>De novo assembly of an allotetraploid wild potato.</title>
        <authorList>
            <person name="Hosaka A.J."/>
        </authorList>
    </citation>
    <scope>NUCLEOTIDE SEQUENCE [LARGE SCALE GENOMIC DNA]</scope>
    <source>
        <tissue evidence="2">Young leaves</tissue>
    </source>
</reference>
<organism evidence="2 3">
    <name type="scientific">Solanum stoloniferum</name>
    <dbReference type="NCBI Taxonomy" id="62892"/>
    <lineage>
        <taxon>Eukaryota</taxon>
        <taxon>Viridiplantae</taxon>
        <taxon>Streptophyta</taxon>
        <taxon>Embryophyta</taxon>
        <taxon>Tracheophyta</taxon>
        <taxon>Spermatophyta</taxon>
        <taxon>Magnoliopsida</taxon>
        <taxon>eudicotyledons</taxon>
        <taxon>Gunneridae</taxon>
        <taxon>Pentapetalae</taxon>
        <taxon>asterids</taxon>
        <taxon>lamiids</taxon>
        <taxon>Solanales</taxon>
        <taxon>Solanaceae</taxon>
        <taxon>Solanoideae</taxon>
        <taxon>Solaneae</taxon>
        <taxon>Solanum</taxon>
    </lineage>
</organism>
<evidence type="ECO:0000256" key="1">
    <source>
        <dbReference type="ARBA" id="ARBA00022801"/>
    </source>
</evidence>
<comment type="caution">
    <text evidence="2">The sequence shown here is derived from an EMBL/GenBank/DDBJ whole genome shotgun (WGS) entry which is preliminary data.</text>
</comment>
<feature type="non-terminal residue" evidence="2">
    <location>
        <position position="1"/>
    </location>
</feature>
<dbReference type="PANTHER" id="PTHR43213:SF4">
    <property type="entry name" value="7-METHYL-GTP PYROPHOSPHATASE"/>
    <property type="match status" value="1"/>
</dbReference>
<dbReference type="AlphaFoldDB" id="A0ABD2SQE7"/>
<dbReference type="PANTHER" id="PTHR43213">
    <property type="entry name" value="BIFUNCTIONAL DTTP/UTP PYROPHOSPHATASE/METHYLTRANSFERASE PROTEIN-RELATED"/>
    <property type="match status" value="1"/>
</dbReference>
<dbReference type="Proteomes" id="UP001627284">
    <property type="component" value="Unassembled WGS sequence"/>
</dbReference>
<keyword evidence="1" id="KW-0378">Hydrolase</keyword>
<dbReference type="SUPFAM" id="SSF52972">
    <property type="entry name" value="ITPase-like"/>
    <property type="match status" value="1"/>
</dbReference>
<evidence type="ECO:0000313" key="3">
    <source>
        <dbReference type="Proteomes" id="UP001627284"/>
    </source>
</evidence>
<dbReference type="EMBL" id="JBJKTR010000014">
    <property type="protein sequence ID" value="KAL3346068.1"/>
    <property type="molecule type" value="Genomic_DNA"/>
</dbReference>
<dbReference type="InterPro" id="IPR029001">
    <property type="entry name" value="ITPase-like_fam"/>
</dbReference>
<protein>
    <recommendedName>
        <fullName evidence="4">Maf-like protein</fullName>
    </recommendedName>
</protein>
<keyword evidence="3" id="KW-1185">Reference proteome</keyword>
<evidence type="ECO:0008006" key="4">
    <source>
        <dbReference type="Google" id="ProtNLM"/>
    </source>
</evidence>
<dbReference type="Gene3D" id="3.90.950.10">
    <property type="match status" value="1"/>
</dbReference>
<dbReference type="InterPro" id="IPR003697">
    <property type="entry name" value="Maf-like"/>
</dbReference>
<accession>A0ABD2SQE7</accession>
<dbReference type="Pfam" id="PF02545">
    <property type="entry name" value="Maf"/>
    <property type="match status" value="1"/>
</dbReference>
<proteinExistence type="predicted"/>
<dbReference type="GO" id="GO:0016787">
    <property type="term" value="F:hydrolase activity"/>
    <property type="evidence" value="ECO:0007669"/>
    <property type="project" value="UniProtKB-KW"/>
</dbReference>
<dbReference type="EMBL" id="JBJKTR010000014">
    <property type="protein sequence ID" value="KAL3346069.1"/>
    <property type="molecule type" value="Genomic_DNA"/>
</dbReference>
<gene>
    <name evidence="2" type="ORF">AABB24_024830</name>
</gene>